<evidence type="ECO:0000313" key="2">
    <source>
        <dbReference type="Proteomes" id="UP000287033"/>
    </source>
</evidence>
<comment type="caution">
    <text evidence="1">The sequence shown here is derived from an EMBL/GenBank/DDBJ whole genome shotgun (WGS) entry which is preliminary data.</text>
</comment>
<keyword evidence="2" id="KW-1185">Reference proteome</keyword>
<evidence type="ECO:0000313" key="1">
    <source>
        <dbReference type="EMBL" id="GCC16634.1"/>
    </source>
</evidence>
<dbReference type="EMBL" id="BEZZ01002542">
    <property type="protein sequence ID" value="GCC16634.1"/>
    <property type="molecule type" value="Genomic_DNA"/>
</dbReference>
<sequence length="145" mass="16924">MLEQIKDLDPDLECKYPVTEENKIHGVAFVFNLETVDNLSADVLNEFRKLQALVGQKYLYRIVIGTHFDQIGIPKSHEAYIYQYKRLQEKFSQLSEDIKMDKRVMFAISNDLKGGHIEITKAVLALYALENMVRNLDLFFRVTHQ</sequence>
<reference evidence="1 2" key="1">
    <citation type="journal article" date="2018" name="Nat. Ecol. Evol.">
        <title>Shark genomes provide insights into elasmobranch evolution and the origin of vertebrates.</title>
        <authorList>
            <person name="Hara Y"/>
            <person name="Yamaguchi K"/>
            <person name="Onimaru K"/>
            <person name="Kadota M"/>
            <person name="Koyanagi M"/>
            <person name="Keeley SD"/>
            <person name="Tatsumi K"/>
            <person name="Tanaka K"/>
            <person name="Motone F"/>
            <person name="Kageyama Y"/>
            <person name="Nozu R"/>
            <person name="Adachi N"/>
            <person name="Nishimura O"/>
            <person name="Nakagawa R"/>
            <person name="Tanegashima C"/>
            <person name="Kiyatake I"/>
            <person name="Matsumoto R"/>
            <person name="Murakumo K"/>
            <person name="Nishida K"/>
            <person name="Terakita A"/>
            <person name="Kuratani S"/>
            <person name="Sato K"/>
            <person name="Hyodo S Kuraku.S."/>
        </authorList>
    </citation>
    <scope>NUCLEOTIDE SEQUENCE [LARGE SCALE GENOMIC DNA]</scope>
</reference>
<name>A0A401RER3_CHIPU</name>
<accession>A0A401RER3</accession>
<dbReference type="AlphaFoldDB" id="A0A401RER3"/>
<gene>
    <name evidence="1" type="ORF">chiPu_0020355</name>
</gene>
<dbReference type="Proteomes" id="UP000287033">
    <property type="component" value="Unassembled WGS sequence"/>
</dbReference>
<dbReference type="OrthoDB" id="25620at2759"/>
<protein>
    <submittedName>
        <fullName evidence="1">Uncharacterized protein</fullName>
    </submittedName>
</protein>
<organism evidence="1 2">
    <name type="scientific">Chiloscyllium punctatum</name>
    <name type="common">Brownbanded bambooshark</name>
    <name type="synonym">Hemiscyllium punctatum</name>
    <dbReference type="NCBI Taxonomy" id="137246"/>
    <lineage>
        <taxon>Eukaryota</taxon>
        <taxon>Metazoa</taxon>
        <taxon>Chordata</taxon>
        <taxon>Craniata</taxon>
        <taxon>Vertebrata</taxon>
        <taxon>Chondrichthyes</taxon>
        <taxon>Elasmobranchii</taxon>
        <taxon>Galeomorphii</taxon>
        <taxon>Galeoidea</taxon>
        <taxon>Orectolobiformes</taxon>
        <taxon>Hemiscylliidae</taxon>
        <taxon>Chiloscyllium</taxon>
    </lineage>
</organism>
<proteinExistence type="predicted"/>